<accession>A0A024SG78</accession>
<reference evidence="3" key="1">
    <citation type="journal article" date="2013" name="Ind. Biotechnol.">
        <title>Comparative genomics analysis of Trichoderma reesei strains.</title>
        <authorList>
            <person name="Koike H."/>
            <person name="Aerts A."/>
            <person name="LaButti K."/>
            <person name="Grigoriev I.V."/>
            <person name="Baker S.E."/>
        </authorList>
    </citation>
    <scope>NUCLEOTIDE SEQUENCE [LARGE SCALE GENOMIC DNA]</scope>
    <source>
        <strain evidence="3">ATCC 56765 / BCRC 32924 / NRRL 11460 / Rut C-30</strain>
    </source>
</reference>
<feature type="region of interest" description="Disordered" evidence="1">
    <location>
        <begin position="1"/>
        <end position="72"/>
    </location>
</feature>
<evidence type="ECO:0000256" key="1">
    <source>
        <dbReference type="SAM" id="MobiDB-lite"/>
    </source>
</evidence>
<sequence length="72" mass="7810">MSKSLMMNAEKCSPPRPCCSDPWTEPNEDTTGPRLHEERRKASLSSLSCAAAPGPARITTMPSEIKQHVDAA</sequence>
<dbReference type="AlphaFoldDB" id="A0A024SG78"/>
<gene>
    <name evidence="2" type="ORF">M419DRAFT_122379</name>
</gene>
<dbReference type="KEGG" id="trr:M419DRAFT_122379"/>
<protein>
    <submittedName>
        <fullName evidence="2">Uncharacterized protein</fullName>
    </submittedName>
</protein>
<evidence type="ECO:0000313" key="3">
    <source>
        <dbReference type="Proteomes" id="UP000024376"/>
    </source>
</evidence>
<dbReference type="EMBL" id="KI911141">
    <property type="protein sequence ID" value="ETS04570.1"/>
    <property type="molecule type" value="Genomic_DNA"/>
</dbReference>
<feature type="compositionally biased region" description="Low complexity" evidence="1">
    <location>
        <begin position="43"/>
        <end position="52"/>
    </location>
</feature>
<organism evidence="2 3">
    <name type="scientific">Hypocrea jecorina (strain ATCC 56765 / BCRC 32924 / NRRL 11460 / Rut C-30)</name>
    <name type="common">Trichoderma reesei</name>
    <dbReference type="NCBI Taxonomy" id="1344414"/>
    <lineage>
        <taxon>Eukaryota</taxon>
        <taxon>Fungi</taxon>
        <taxon>Dikarya</taxon>
        <taxon>Ascomycota</taxon>
        <taxon>Pezizomycotina</taxon>
        <taxon>Sordariomycetes</taxon>
        <taxon>Hypocreomycetidae</taxon>
        <taxon>Hypocreales</taxon>
        <taxon>Hypocreaceae</taxon>
        <taxon>Trichoderma</taxon>
    </lineage>
</organism>
<name>A0A024SG78_HYPJR</name>
<proteinExistence type="predicted"/>
<dbReference type="Proteomes" id="UP000024376">
    <property type="component" value="Unassembled WGS sequence"/>
</dbReference>
<evidence type="ECO:0000313" key="2">
    <source>
        <dbReference type="EMBL" id="ETS04570.1"/>
    </source>
</evidence>
<dbReference type="HOGENOM" id="CLU_2724021_0_0_1"/>